<name>A0A068NQK1_FIMGI</name>
<dbReference type="RefSeq" id="WP_025226386.1">
    <property type="nucleotide sequence ID" value="NZ_CP007139.1"/>
</dbReference>
<reference evidence="1 2" key="1">
    <citation type="journal article" date="2014" name="PLoS ONE">
        <title>The first complete genome sequence of the class fimbriimonadia in the phylum armatimonadetes.</title>
        <authorList>
            <person name="Hu Z.Y."/>
            <person name="Wang Y.Z."/>
            <person name="Im W.T."/>
            <person name="Wang S.Y."/>
            <person name="Zhao G.P."/>
            <person name="Zheng H.J."/>
            <person name="Quan Z.X."/>
        </authorList>
    </citation>
    <scope>NUCLEOTIDE SEQUENCE [LARGE SCALE GENOMIC DNA]</scope>
    <source>
        <strain evidence="1">Gsoil 348</strain>
    </source>
</reference>
<proteinExistence type="predicted"/>
<sequence length="532" mass="59926">MRLFAVIAMVLGVAAARAERILLVPLDSRPAAGQFAQMISHIAGQDLRMPPYETLGRFTNPGDPDAILRWIATQDLSDVDTIIVSADMICYGGLVASRVNNTPAEVAVQRLRTLADIRRRSPKTKLYVFSSTMRLAPTATRAAGPWRMKLAQFEELQDRVQRLRIDRLKPELEALRPQIPPGEIARYEATRVRNHSVQREMVRMAAARQIDYLVIGQDDAKPYGPHVPESEALRAEVRRSGADSRVYFCEGIDQHASVLVSRALLQQAGWRPRVRVVYSDPAGKYKFASYESKPIEQSLRDQLVASGARLADPNGEYDYSLYVNTPKRREAPFKNWLAELTAELDQGMPVAVADINLANDGTADSDLFDTLADQTRVMKLLAFAGWNTAGNTMGTAIPAANVYLLAKKLNVSPLMREVSQREFLLHRFVDDYAFHKYTRPVAYSMILSPNHDEVYGIDFSDLTDFVQRDVEKHVDRLFQNGFMNQRFYVGNEPYVFTGVRDVKVWLPWPRAYEMRLELHLEAKPEVAAGPGG</sequence>
<dbReference type="Proteomes" id="UP000027982">
    <property type="component" value="Chromosome"/>
</dbReference>
<dbReference type="eggNOG" id="ENOG502Z7Q0">
    <property type="taxonomic scope" value="Bacteria"/>
</dbReference>
<dbReference type="InterPro" id="IPR025394">
    <property type="entry name" value="DUF4127"/>
</dbReference>
<dbReference type="STRING" id="661478.OP10G_1647"/>
<evidence type="ECO:0000313" key="2">
    <source>
        <dbReference type="Proteomes" id="UP000027982"/>
    </source>
</evidence>
<dbReference type="EMBL" id="CP007139">
    <property type="protein sequence ID" value="AIE85015.1"/>
    <property type="molecule type" value="Genomic_DNA"/>
</dbReference>
<accession>A0A068NQK1</accession>
<organism evidence="1 2">
    <name type="scientific">Fimbriimonas ginsengisoli Gsoil 348</name>
    <dbReference type="NCBI Taxonomy" id="661478"/>
    <lineage>
        <taxon>Bacteria</taxon>
        <taxon>Bacillati</taxon>
        <taxon>Armatimonadota</taxon>
        <taxon>Fimbriimonadia</taxon>
        <taxon>Fimbriimonadales</taxon>
        <taxon>Fimbriimonadaceae</taxon>
        <taxon>Fimbriimonas</taxon>
    </lineage>
</organism>
<evidence type="ECO:0008006" key="3">
    <source>
        <dbReference type="Google" id="ProtNLM"/>
    </source>
</evidence>
<gene>
    <name evidence="1" type="ORF">OP10G_1647</name>
</gene>
<protein>
    <recommendedName>
        <fullName evidence="3">DUF4127 family protein</fullName>
    </recommendedName>
</protein>
<keyword evidence="2" id="KW-1185">Reference proteome</keyword>
<dbReference type="OrthoDB" id="9789552at2"/>
<dbReference type="AlphaFoldDB" id="A0A068NQK1"/>
<dbReference type="KEGG" id="fgi:OP10G_1647"/>
<dbReference type="Pfam" id="PF13552">
    <property type="entry name" value="DUF4127"/>
    <property type="match status" value="1"/>
</dbReference>
<dbReference type="HOGENOM" id="CLU_031189_0_0_0"/>
<evidence type="ECO:0000313" key="1">
    <source>
        <dbReference type="EMBL" id="AIE85015.1"/>
    </source>
</evidence>